<evidence type="ECO:0000256" key="4">
    <source>
        <dbReference type="ARBA" id="ARBA00022723"/>
    </source>
</evidence>
<evidence type="ECO:0000256" key="3">
    <source>
        <dbReference type="ARBA" id="ARBA00022617"/>
    </source>
</evidence>
<evidence type="ECO:0000256" key="2">
    <source>
        <dbReference type="ARBA" id="ARBA00022448"/>
    </source>
</evidence>
<gene>
    <name evidence="9" type="ORF">AWW66_26420</name>
</gene>
<comment type="similarity">
    <text evidence="1 6">Belongs to the truncated hemoglobin family. Group I subfamily.</text>
</comment>
<organism evidence="9 10">
    <name type="scientific">Micromonospora rosaria</name>
    <dbReference type="NCBI Taxonomy" id="47874"/>
    <lineage>
        <taxon>Bacteria</taxon>
        <taxon>Bacillati</taxon>
        <taxon>Actinomycetota</taxon>
        <taxon>Actinomycetes</taxon>
        <taxon>Micromonosporales</taxon>
        <taxon>Micromonosporaceae</taxon>
        <taxon>Micromonospora</taxon>
    </lineage>
</organism>
<keyword evidence="2 6" id="KW-0813">Transport</keyword>
<proteinExistence type="inferred from homology"/>
<dbReference type="InterPro" id="IPR012292">
    <property type="entry name" value="Globin/Proto"/>
</dbReference>
<dbReference type="AlphaFoldDB" id="A0A136PL49"/>
<comment type="cofactor">
    <cofactor evidence="7">
        <name>heme</name>
        <dbReference type="ChEBI" id="CHEBI:30413"/>
    </cofactor>
    <text evidence="7">Binds 1 heme group per subunit.</text>
</comment>
<evidence type="ECO:0000313" key="10">
    <source>
        <dbReference type="Proteomes" id="UP000070620"/>
    </source>
</evidence>
<evidence type="ECO:0000256" key="8">
    <source>
        <dbReference type="PIRSR" id="PIRSR601486-1"/>
    </source>
</evidence>
<dbReference type="Proteomes" id="UP000070620">
    <property type="component" value="Unassembled WGS sequence"/>
</dbReference>
<evidence type="ECO:0000256" key="5">
    <source>
        <dbReference type="ARBA" id="ARBA00023004"/>
    </source>
</evidence>
<evidence type="ECO:0000256" key="7">
    <source>
        <dbReference type="PIRSR" id="PIRSR002030-1"/>
    </source>
</evidence>
<dbReference type="EMBL" id="LRQV01000135">
    <property type="protein sequence ID" value="KXK59056.1"/>
    <property type="molecule type" value="Genomic_DNA"/>
</dbReference>
<dbReference type="GO" id="GO:0005344">
    <property type="term" value="F:oxygen carrier activity"/>
    <property type="evidence" value="ECO:0007669"/>
    <property type="project" value="UniProtKB-UniRule"/>
</dbReference>
<evidence type="ECO:0000256" key="6">
    <source>
        <dbReference type="PIRNR" id="PIRNR002030"/>
    </source>
</evidence>
<dbReference type="InterPro" id="IPR009050">
    <property type="entry name" value="Globin-like_sf"/>
</dbReference>
<dbReference type="CDD" id="cd00454">
    <property type="entry name" value="TrHb1_N"/>
    <property type="match status" value="1"/>
</dbReference>
<dbReference type="PIRSF" id="PIRSF002030">
    <property type="entry name" value="Globin_Protozoa/Cyanobacteria"/>
    <property type="match status" value="1"/>
</dbReference>
<feature type="binding site" description="distal binding residue" evidence="8">
    <location>
        <position position="56"/>
    </location>
    <ligand>
        <name>heme</name>
        <dbReference type="ChEBI" id="CHEBI:30413"/>
    </ligand>
    <ligandPart>
        <name>Fe</name>
        <dbReference type="ChEBI" id="CHEBI:18248"/>
    </ligandPart>
</feature>
<dbReference type="Pfam" id="PF01152">
    <property type="entry name" value="Bac_globin"/>
    <property type="match status" value="1"/>
</dbReference>
<keyword evidence="10" id="KW-1185">Reference proteome</keyword>
<sequence length="134" mass="13627">MTATVSEESTPRTPFERIGGAGAVTAAVEAFYDRVLADPALAGYFTGVDMSGQRRHLAAMLTVVLGGPDTYAGRGLAEAHHPLGIPGDHYALVGAHLTATLTGLSVPADVLAHVGTVLAQVRDQVVAPGTGPDA</sequence>
<dbReference type="InterPro" id="IPR001486">
    <property type="entry name" value="Hemoglobin_trunc"/>
</dbReference>
<dbReference type="GO" id="GO:0019825">
    <property type="term" value="F:oxygen binding"/>
    <property type="evidence" value="ECO:0007669"/>
    <property type="project" value="InterPro"/>
</dbReference>
<dbReference type="GO" id="GO:0046872">
    <property type="term" value="F:metal ion binding"/>
    <property type="evidence" value="ECO:0007669"/>
    <property type="project" value="UniProtKB-UniRule"/>
</dbReference>
<protein>
    <recommendedName>
        <fullName evidence="6">Group 1 truncated hemoglobin</fullName>
    </recommendedName>
</protein>
<dbReference type="RefSeq" id="WP_067371631.1">
    <property type="nucleotide sequence ID" value="NZ_JBIUBN010000002.1"/>
</dbReference>
<accession>A0A136PL49</accession>
<dbReference type="InterPro" id="IPR016339">
    <property type="entry name" value="Hemoglobin_trunc_I"/>
</dbReference>
<feature type="binding site" description="distal binding residue" evidence="8">
    <location>
        <position position="80"/>
    </location>
    <ligand>
        <name>heme</name>
        <dbReference type="ChEBI" id="CHEBI:30413"/>
    </ligand>
    <ligandPart>
        <name>Fe</name>
        <dbReference type="ChEBI" id="CHEBI:18248"/>
    </ligandPart>
</feature>
<dbReference type="GO" id="GO:0020037">
    <property type="term" value="F:heme binding"/>
    <property type="evidence" value="ECO:0007669"/>
    <property type="project" value="InterPro"/>
</dbReference>
<keyword evidence="3 6" id="KW-0349">Heme</keyword>
<evidence type="ECO:0000256" key="1">
    <source>
        <dbReference type="ARBA" id="ARBA00009660"/>
    </source>
</evidence>
<name>A0A136PL49_9ACTN</name>
<reference evidence="9 10" key="1">
    <citation type="submission" date="2016-01" db="EMBL/GenBank/DDBJ databases">
        <title>Whole genome sequence and analysis of Micromonospora rosaria DSM 803, which can produce antibacterial substance rosamicin.</title>
        <authorList>
            <person name="Yang H."/>
            <person name="He X."/>
            <person name="Zhu D."/>
        </authorList>
    </citation>
    <scope>NUCLEOTIDE SEQUENCE [LARGE SCALE GENOMIC DNA]</scope>
    <source>
        <strain evidence="9 10">DSM 803</strain>
    </source>
</reference>
<comment type="caution">
    <text evidence="9">The sequence shown here is derived from an EMBL/GenBank/DDBJ whole genome shotgun (WGS) entry which is preliminary data.</text>
</comment>
<dbReference type="OrthoDB" id="9798157at2"/>
<feature type="binding site" description="proximal binding residue" evidence="7">
    <location>
        <position position="80"/>
    </location>
    <ligand>
        <name>heme</name>
        <dbReference type="ChEBI" id="CHEBI:30413"/>
    </ligand>
    <ligandPart>
        <name>Fe</name>
        <dbReference type="ChEBI" id="CHEBI:18248"/>
    </ligandPart>
</feature>
<keyword evidence="4 6" id="KW-0479">Metal-binding</keyword>
<keyword evidence="5 6" id="KW-0408">Iron</keyword>
<keyword evidence="6" id="KW-0561">Oxygen transport</keyword>
<dbReference type="SUPFAM" id="SSF46458">
    <property type="entry name" value="Globin-like"/>
    <property type="match status" value="1"/>
</dbReference>
<evidence type="ECO:0000313" key="9">
    <source>
        <dbReference type="EMBL" id="KXK59056.1"/>
    </source>
</evidence>
<dbReference type="Gene3D" id="1.10.490.10">
    <property type="entry name" value="Globins"/>
    <property type="match status" value="1"/>
</dbReference>